<feature type="domain" description="Swiss Army Knife 2H phosphoesterase" evidence="2">
    <location>
        <begin position="13"/>
        <end position="161"/>
    </location>
</feature>
<dbReference type="OrthoDB" id="19045at2759"/>
<name>A0A1C7NR59_9FUNG</name>
<proteinExistence type="predicted"/>
<protein>
    <recommendedName>
        <fullName evidence="2">Swiss Army Knife 2H phosphoesterase domain-containing protein</fullName>
    </recommendedName>
</protein>
<dbReference type="InterPro" id="IPR054498">
    <property type="entry name" value="2H-SAK"/>
</dbReference>
<gene>
    <name evidence="3" type="ORF">A0J61_00325</name>
</gene>
<dbReference type="AlphaFoldDB" id="A0A1C7NR59"/>
<comment type="caution">
    <text evidence="3">The sequence shown here is derived from an EMBL/GenBank/DDBJ whole genome shotgun (WGS) entry which is preliminary data.</text>
</comment>
<feature type="region of interest" description="Disordered" evidence="1">
    <location>
        <begin position="67"/>
        <end position="86"/>
    </location>
</feature>
<dbReference type="InParanoid" id="A0A1C7NR59"/>
<keyword evidence="4" id="KW-1185">Reference proteome</keyword>
<sequence length="240" mass="27114">MSNELDLLPVARYLSLKGSYIDQLGSQPESLVKEVHIRHRLDRDGANDGHHITVINHLEIASFIQHDQTDPTSSASQQKKASKRQHREALFGIHQQAIDLLGPAAGWEKPVDLGLGQCRDGASVSYFRVVHWPLGQELRRQLGLGFTNFHITVGFVPNDVHLYKGPASLICLQPGQPLSRKRAKLLISVASFYYHDTKFFKLLGRQCWKHGYYAEMASLTQVYVTCKEVQKNNSIYLPRA</sequence>
<dbReference type="Proteomes" id="UP000093000">
    <property type="component" value="Unassembled WGS sequence"/>
</dbReference>
<dbReference type="EMBL" id="LUGH01000007">
    <property type="protein sequence ID" value="OBZ91593.1"/>
    <property type="molecule type" value="Genomic_DNA"/>
</dbReference>
<reference evidence="3 4" key="1">
    <citation type="submission" date="2016-03" db="EMBL/GenBank/DDBJ databases">
        <title>Choanephora cucurbitarum.</title>
        <authorList>
            <person name="Min B."/>
            <person name="Park H."/>
            <person name="Park J.-H."/>
            <person name="Shin H.-D."/>
            <person name="Choi I.-G."/>
        </authorList>
    </citation>
    <scope>NUCLEOTIDE SEQUENCE [LARGE SCALE GENOMIC DNA]</scope>
    <source>
        <strain evidence="3 4">KUS-F28377</strain>
    </source>
</reference>
<evidence type="ECO:0000256" key="1">
    <source>
        <dbReference type="SAM" id="MobiDB-lite"/>
    </source>
</evidence>
<accession>A0A1C7NR59</accession>
<dbReference type="Pfam" id="PF22547">
    <property type="entry name" value="2H-SAK"/>
    <property type="match status" value="1"/>
</dbReference>
<evidence type="ECO:0000313" key="3">
    <source>
        <dbReference type="EMBL" id="OBZ91593.1"/>
    </source>
</evidence>
<evidence type="ECO:0000259" key="2">
    <source>
        <dbReference type="Pfam" id="PF22547"/>
    </source>
</evidence>
<evidence type="ECO:0000313" key="4">
    <source>
        <dbReference type="Proteomes" id="UP000093000"/>
    </source>
</evidence>
<organism evidence="3 4">
    <name type="scientific">Choanephora cucurbitarum</name>
    <dbReference type="NCBI Taxonomy" id="101091"/>
    <lineage>
        <taxon>Eukaryota</taxon>
        <taxon>Fungi</taxon>
        <taxon>Fungi incertae sedis</taxon>
        <taxon>Mucoromycota</taxon>
        <taxon>Mucoromycotina</taxon>
        <taxon>Mucoromycetes</taxon>
        <taxon>Mucorales</taxon>
        <taxon>Mucorineae</taxon>
        <taxon>Choanephoraceae</taxon>
        <taxon>Choanephoroideae</taxon>
        <taxon>Choanephora</taxon>
    </lineage>
</organism>